<dbReference type="OrthoDB" id="9787782at2"/>
<dbReference type="InterPro" id="IPR002931">
    <property type="entry name" value="Transglutaminase-like"/>
</dbReference>
<dbReference type="SUPFAM" id="SSF54001">
    <property type="entry name" value="Cysteine proteinases"/>
    <property type="match status" value="1"/>
</dbReference>
<dbReference type="SMART" id="SM00460">
    <property type="entry name" value="TGc"/>
    <property type="match status" value="1"/>
</dbReference>
<accession>A0A5R9G7P4</accession>
<evidence type="ECO:0000313" key="2">
    <source>
        <dbReference type="EMBL" id="TLS50100.1"/>
    </source>
</evidence>
<dbReference type="Gene3D" id="3.10.620.30">
    <property type="match status" value="1"/>
</dbReference>
<sequence>MTAYTMNYGLDAETLERKLEMKREWARHRQEDLFRLLDGPLEPEEKLLLKFLFAYMPLHDLADYDGAFFLNHVRQALAVRERMPWGRSVPDDIFLHFVLPYRVNNENVDDSRSVLLDRLYDRVKDLSMADAILETNYWCHETATYVGTDVRTVSPLTLMRTAQGRCGEQSTLAVAALRSIGIPARQCYTPRWAHCDSNHAWVEAWADGRWHFLGACEPEPKLNEGWFRAPARRAMLVNTRVAADYAGAEEICSDHPWYAEINMLDNYAPTKRITIRVVDEEGNPRRAEVHFQLYNFAEFYSIATRRTDDSGRASLTTGYGDLLVHARTDTGWGFRRVRVAEGPEFQLTLRAAPESGEELEWEMTPPPVAEEGDDAPVTEAQRQRHEARMREGTAVRAAFEATFVTEEQADELATALRLPAPRVRAALRKAKGNWAEIAAFLREAAPRRGEWALRLLETLRDKDLADTFRPALLDHLEGAMAYADQADAPERFDAYVLCPRVRHEMIAPYRAFFEAAFSQEERGRFRDDPEALVERLRSELRIVRDVDRYAGMTTPVGTYRMKTADPLSRDILFVAAARSVGVPARLEPLDLRPQYWQAGEWRDARFGEPEVPAAPGEKGTVVFSKAEASADVEAAYHLNFTIARLEDGLFHTLQIPFGEKDVYSKPYEVLAGLYRLTTAVRLSDGTARARLAFFTVSPGETALVELAFPQESVRIPVLGQIGEVAFAGLAGGSDIARAGAVFAWLDPEREPSKHLQRELREAKHELERWGGPIRLFVRDALSSRLASPEGLPDTASIAVDEGEELLRRLRDAFEGLRGMDRPVVVAVDGLRRIRYAAEGYKLGIGAELVRTVKGMN</sequence>
<dbReference type="InterPro" id="IPR038765">
    <property type="entry name" value="Papain-like_cys_pep_sf"/>
</dbReference>
<gene>
    <name evidence="2" type="ORF">FE782_22475</name>
</gene>
<dbReference type="Gene3D" id="2.60.40.1120">
    <property type="entry name" value="Carboxypeptidase-like, regulatory domain"/>
    <property type="match status" value="1"/>
</dbReference>
<dbReference type="EMBL" id="VCIW01000017">
    <property type="protein sequence ID" value="TLS50100.1"/>
    <property type="molecule type" value="Genomic_DNA"/>
</dbReference>
<feature type="domain" description="Transglutaminase-like" evidence="1">
    <location>
        <begin position="158"/>
        <end position="217"/>
    </location>
</feature>
<organism evidence="2 3">
    <name type="scientific">Paenibacillus antri</name>
    <dbReference type="NCBI Taxonomy" id="2582848"/>
    <lineage>
        <taxon>Bacteria</taxon>
        <taxon>Bacillati</taxon>
        <taxon>Bacillota</taxon>
        <taxon>Bacilli</taxon>
        <taxon>Bacillales</taxon>
        <taxon>Paenibacillaceae</taxon>
        <taxon>Paenibacillus</taxon>
    </lineage>
</organism>
<evidence type="ECO:0000259" key="1">
    <source>
        <dbReference type="SMART" id="SM00460"/>
    </source>
</evidence>
<evidence type="ECO:0000313" key="3">
    <source>
        <dbReference type="Proteomes" id="UP000309676"/>
    </source>
</evidence>
<name>A0A5R9G7P4_9BACL</name>
<proteinExistence type="predicted"/>
<dbReference type="Pfam" id="PF01841">
    <property type="entry name" value="Transglut_core"/>
    <property type="match status" value="1"/>
</dbReference>
<protein>
    <submittedName>
        <fullName evidence="2">Transglutaminase domain-containing protein</fullName>
    </submittedName>
</protein>
<dbReference type="RefSeq" id="WP_138196584.1">
    <property type="nucleotide sequence ID" value="NZ_VCIW01000017.1"/>
</dbReference>
<keyword evidence="3" id="KW-1185">Reference proteome</keyword>
<dbReference type="PANTHER" id="PTHR35532">
    <property type="entry name" value="SIMILAR TO POLYHYDROXYALKANOATE DEPOLYMERASE"/>
    <property type="match status" value="1"/>
</dbReference>
<dbReference type="AlphaFoldDB" id="A0A5R9G7P4"/>
<reference evidence="2 3" key="1">
    <citation type="submission" date="2019-05" db="EMBL/GenBank/DDBJ databases">
        <authorList>
            <person name="Narsing Rao M.P."/>
            <person name="Li W.J."/>
        </authorList>
    </citation>
    <scope>NUCLEOTIDE SEQUENCE [LARGE SCALE GENOMIC DNA]</scope>
    <source>
        <strain evidence="2 3">SYSU_K30003</strain>
    </source>
</reference>
<dbReference type="Proteomes" id="UP000309676">
    <property type="component" value="Unassembled WGS sequence"/>
</dbReference>
<dbReference type="PANTHER" id="PTHR35532:SF5">
    <property type="entry name" value="CARBOHYDRATE-BINDING DOMAIN-CONTAINING PROTEIN"/>
    <property type="match status" value="1"/>
</dbReference>
<comment type="caution">
    <text evidence="2">The sequence shown here is derived from an EMBL/GenBank/DDBJ whole genome shotgun (WGS) entry which is preliminary data.</text>
</comment>